<keyword evidence="1" id="KW-0812">Transmembrane</keyword>
<evidence type="ECO:0000256" key="1">
    <source>
        <dbReference type="SAM" id="Phobius"/>
    </source>
</evidence>
<keyword evidence="1" id="KW-0472">Membrane</keyword>
<protein>
    <submittedName>
        <fullName evidence="2">Uncharacterized protein</fullName>
    </submittedName>
</protein>
<organism evidence="2 3">
    <name type="scientific">Dufourea novaeangliae</name>
    <name type="common">Sweat bee</name>
    <dbReference type="NCBI Taxonomy" id="178035"/>
    <lineage>
        <taxon>Eukaryota</taxon>
        <taxon>Metazoa</taxon>
        <taxon>Ecdysozoa</taxon>
        <taxon>Arthropoda</taxon>
        <taxon>Hexapoda</taxon>
        <taxon>Insecta</taxon>
        <taxon>Pterygota</taxon>
        <taxon>Neoptera</taxon>
        <taxon>Endopterygota</taxon>
        <taxon>Hymenoptera</taxon>
        <taxon>Apocrita</taxon>
        <taxon>Aculeata</taxon>
        <taxon>Apoidea</taxon>
        <taxon>Anthophila</taxon>
        <taxon>Halictidae</taxon>
        <taxon>Rophitinae</taxon>
        <taxon>Dufourea</taxon>
    </lineage>
</organism>
<reference evidence="2 3" key="1">
    <citation type="submission" date="2015-07" db="EMBL/GenBank/DDBJ databases">
        <title>The genome of Dufourea novaeangliae.</title>
        <authorList>
            <person name="Pan H."/>
            <person name="Kapheim K."/>
        </authorList>
    </citation>
    <scope>NUCLEOTIDE SEQUENCE [LARGE SCALE GENOMIC DNA]</scope>
    <source>
        <strain evidence="2">0120121106</strain>
        <tissue evidence="2">Whole body</tissue>
    </source>
</reference>
<keyword evidence="1" id="KW-1133">Transmembrane helix</keyword>
<gene>
    <name evidence="2" type="ORF">WN55_01165</name>
</gene>
<evidence type="ECO:0000313" key="2">
    <source>
        <dbReference type="EMBL" id="KZC10182.1"/>
    </source>
</evidence>
<dbReference type="OMA" id="VIANHDS"/>
<accession>A0A154PE91</accession>
<keyword evidence="3" id="KW-1185">Reference proteome</keyword>
<dbReference type="OrthoDB" id="7662308at2759"/>
<dbReference type="EMBL" id="KQ434886">
    <property type="protein sequence ID" value="KZC10182.1"/>
    <property type="molecule type" value="Genomic_DNA"/>
</dbReference>
<dbReference type="Proteomes" id="UP000076502">
    <property type="component" value="Unassembled WGS sequence"/>
</dbReference>
<dbReference type="AlphaFoldDB" id="A0A154PE91"/>
<evidence type="ECO:0000313" key="3">
    <source>
        <dbReference type="Proteomes" id="UP000076502"/>
    </source>
</evidence>
<proteinExistence type="predicted"/>
<sequence length="144" mass="15867">MTGNHGVVTIVAIIVATVNGRVYYTQNTDGNRYGVLTYPVPNEQSSRDLDLSFSAGDANEIDDTIRPVKKVYTLANLEKPFAEVNRDEAPIARYRLVEAPVKRLAGSDDVIVLPEQSRKTVKIDGNNKGEVILELRVIANHDST</sequence>
<feature type="transmembrane region" description="Helical" evidence="1">
    <location>
        <begin position="6"/>
        <end position="24"/>
    </location>
</feature>
<name>A0A154PE91_DUFNO</name>